<reference evidence="2" key="1">
    <citation type="journal article" date="2020" name="Syst. Appl. Microbiol.">
        <title>Streptomyces alkaliterrae sp. nov., isolated from an alkaline soil, and emended descriptions of Streptomyces alkaliphilus, Streptomyces calidiresistens and Streptomyces durbertensis.</title>
        <authorList>
            <person name="Swiecimska M."/>
            <person name="Golinska P."/>
            <person name="Nouioui I."/>
            <person name="Wypij M."/>
            <person name="Rai M."/>
            <person name="Sangal V."/>
            <person name="Goodfellow M."/>
        </authorList>
    </citation>
    <scope>NUCLEOTIDE SEQUENCE [LARGE SCALE GENOMIC DNA]</scope>
    <source>
        <strain evidence="2">DSM 104538</strain>
    </source>
</reference>
<organism evidence="1 2">
    <name type="scientific">Streptomyces durbertensis</name>
    <dbReference type="NCBI Taxonomy" id="2448886"/>
    <lineage>
        <taxon>Bacteria</taxon>
        <taxon>Bacillati</taxon>
        <taxon>Actinomycetota</taxon>
        <taxon>Actinomycetes</taxon>
        <taxon>Kitasatosporales</taxon>
        <taxon>Streptomycetaceae</taxon>
        <taxon>Streptomyces</taxon>
    </lineage>
</organism>
<comment type="caution">
    <text evidence="1">The sequence shown here is derived from an EMBL/GenBank/DDBJ whole genome shotgun (WGS) entry which is preliminary data.</text>
</comment>
<keyword evidence="2" id="KW-1185">Reference proteome</keyword>
<protein>
    <submittedName>
        <fullName evidence="1">Uncharacterized protein</fullName>
    </submittedName>
</protein>
<sequence length="65" mass="7050">MSVAAHGGYPHTFNPDSNVPHGCTTCAELRAAARHNEEACDHSAATDYRFLLRRHLAECATGRPS</sequence>
<name>A0ABR6EKA8_9ACTN</name>
<evidence type="ECO:0000313" key="1">
    <source>
        <dbReference type="EMBL" id="MBB1245750.1"/>
    </source>
</evidence>
<accession>A0ABR6EKA8</accession>
<dbReference type="EMBL" id="WMLF01000337">
    <property type="protein sequence ID" value="MBB1245750.1"/>
    <property type="molecule type" value="Genomic_DNA"/>
</dbReference>
<dbReference type="Proteomes" id="UP000766698">
    <property type="component" value="Unassembled WGS sequence"/>
</dbReference>
<dbReference type="RefSeq" id="WP_182857045.1">
    <property type="nucleotide sequence ID" value="NZ_WMLF01000337.1"/>
</dbReference>
<gene>
    <name evidence="1" type="ORF">GL263_19625</name>
</gene>
<evidence type="ECO:0000313" key="2">
    <source>
        <dbReference type="Proteomes" id="UP000766698"/>
    </source>
</evidence>
<proteinExistence type="predicted"/>